<dbReference type="GO" id="GO:0005829">
    <property type="term" value="C:cytosol"/>
    <property type="evidence" value="ECO:0007669"/>
    <property type="project" value="TreeGrafter"/>
</dbReference>
<dbReference type="GO" id="GO:0010181">
    <property type="term" value="F:FMN binding"/>
    <property type="evidence" value="ECO:0007669"/>
    <property type="project" value="TreeGrafter"/>
</dbReference>
<dbReference type="InterPro" id="IPR001709">
    <property type="entry name" value="Flavoprot_Pyr_Nucl_cyt_Rdtase"/>
</dbReference>
<dbReference type="Gene3D" id="3.40.50.80">
    <property type="entry name" value="Nucleotide-binding domain of ferredoxin-NADP reductase (FNR) module"/>
    <property type="match status" value="1"/>
</dbReference>
<dbReference type="PANTHER" id="PTHR19384:SF128">
    <property type="entry name" value="NADPH OXIDOREDUCTASE A"/>
    <property type="match status" value="1"/>
</dbReference>
<evidence type="ECO:0000313" key="5">
    <source>
        <dbReference type="Proteomes" id="UP000012488"/>
    </source>
</evidence>
<evidence type="ECO:0000313" key="4">
    <source>
        <dbReference type="EMBL" id="QGY00595.1"/>
    </source>
</evidence>
<dbReference type="EMBL" id="CP043538">
    <property type="protein sequence ID" value="QGY00595.1"/>
    <property type="molecule type" value="Genomic_DNA"/>
</dbReference>
<reference evidence="4 5" key="1">
    <citation type="journal article" date="2012" name="Genet. Mol. Biol.">
        <title>Analysis of 16S rRNA and mxaF genes revealing insights into Methylobacterium niche-specific plant association.</title>
        <authorList>
            <person name="Dourado M.N."/>
            <person name="Andreote F.D."/>
            <person name="Dini-Andreote F."/>
            <person name="Conti R."/>
            <person name="Araujo J.M."/>
            <person name="Araujo W.L."/>
        </authorList>
    </citation>
    <scope>NUCLEOTIDE SEQUENCE [LARGE SCALE GENOMIC DNA]</scope>
    <source>
        <strain evidence="4 5">SR1.6/6</strain>
    </source>
</reference>
<proteinExistence type="predicted"/>
<comment type="cofactor">
    <cofactor evidence="1">
        <name>FMN</name>
        <dbReference type="ChEBI" id="CHEBI:58210"/>
    </cofactor>
</comment>
<organism evidence="4 5">
    <name type="scientific">Methylobacterium mesophilicum SR1.6/6</name>
    <dbReference type="NCBI Taxonomy" id="908290"/>
    <lineage>
        <taxon>Bacteria</taxon>
        <taxon>Pseudomonadati</taxon>
        <taxon>Pseudomonadota</taxon>
        <taxon>Alphaproteobacteria</taxon>
        <taxon>Hyphomicrobiales</taxon>
        <taxon>Methylobacteriaceae</taxon>
        <taxon>Methylobacterium</taxon>
    </lineage>
</organism>
<dbReference type="PANTHER" id="PTHR19384">
    <property type="entry name" value="NITRIC OXIDE SYNTHASE-RELATED"/>
    <property type="match status" value="1"/>
</dbReference>
<reference evidence="4 5" key="2">
    <citation type="journal article" date="2013" name="Genome Announc.">
        <title>Draft Genome Sequence of Methylobacterium mesophilicum Strain SR1.6/6, Isolated from Citrus sinensis.</title>
        <authorList>
            <person name="Marinho Almeida D."/>
            <person name="Dini-Andreote F."/>
            <person name="Camargo Neves A.A."/>
            <person name="Juca Ramos R.T."/>
            <person name="Andreote F.D."/>
            <person name="Carneiro A.R."/>
            <person name="Oliveira de Souza Lima A."/>
            <person name="Caracciolo Gomes de Sa P.H."/>
            <person name="Ribeiro Barbosa M.S."/>
            <person name="Araujo W.L."/>
            <person name="Silva A."/>
        </authorList>
    </citation>
    <scope>NUCLEOTIDE SEQUENCE [LARGE SCALE GENOMIC DNA]</scope>
    <source>
        <strain evidence="4 5">SR1.6/6</strain>
    </source>
</reference>
<evidence type="ECO:0000256" key="3">
    <source>
        <dbReference type="ARBA" id="ARBA00022643"/>
    </source>
</evidence>
<name>A0A6B9FH75_9HYPH</name>
<dbReference type="RefSeq" id="WP_010685772.1">
    <property type="nucleotide sequence ID" value="NZ_CP043538.1"/>
</dbReference>
<dbReference type="PRINTS" id="PR00371">
    <property type="entry name" value="FPNCR"/>
</dbReference>
<evidence type="ECO:0000256" key="1">
    <source>
        <dbReference type="ARBA" id="ARBA00001917"/>
    </source>
</evidence>
<dbReference type="OrthoDB" id="9816402at2"/>
<dbReference type="GO" id="GO:0016491">
    <property type="term" value="F:oxidoreductase activity"/>
    <property type="evidence" value="ECO:0007669"/>
    <property type="project" value="InterPro"/>
</dbReference>
<keyword evidence="3" id="KW-0288">FMN</keyword>
<gene>
    <name evidence="4" type="ORF">MMSR116_00725</name>
</gene>
<dbReference type="GO" id="GO:0050660">
    <property type="term" value="F:flavin adenine dinucleotide binding"/>
    <property type="evidence" value="ECO:0007669"/>
    <property type="project" value="TreeGrafter"/>
</dbReference>
<dbReference type="InterPro" id="IPR039261">
    <property type="entry name" value="FNR_nucleotide-bd"/>
</dbReference>
<dbReference type="AlphaFoldDB" id="A0A6B9FH75"/>
<evidence type="ECO:0000256" key="2">
    <source>
        <dbReference type="ARBA" id="ARBA00022630"/>
    </source>
</evidence>
<dbReference type="Proteomes" id="UP000012488">
    <property type="component" value="Chromosome"/>
</dbReference>
<sequence>MTTRLLPRHAPFESDALVALDQVLAAASREQRTWLSDYLVAGGNPPGQGTRDADVSVGEVVEYVNLNSSRSDRTTMHVAVAFPAGAPPYGPESVIDLIGIDGASMPARVLPVASSRREVAGEVHAVMPVGAGDATIAERIRLGSQVTVRIREEAGFRLPAEPGTDVIMIGVEAGVAPYRALTQERRALGAGGRSWLFFGGRRFTHDFLYQLEWQAALADRSLTRMDVAFSHDQPERLGVEDRLLDRREELVAWIESGASLSICAAPDSAERARSALVKAIADVRACSTDVAGGLVAEMARQGRFSERHS</sequence>
<protein>
    <submittedName>
        <fullName evidence="4">Oxidoreductase</fullName>
    </submittedName>
</protein>
<dbReference type="SUPFAM" id="SSF52343">
    <property type="entry name" value="Ferredoxin reductase-like, C-terminal NADP-linked domain"/>
    <property type="match status" value="1"/>
</dbReference>
<accession>A0A6B9FH75</accession>
<keyword evidence="2" id="KW-0285">Flavoprotein</keyword>
<dbReference type="KEGG" id="mmes:MMSR116_00725"/>